<proteinExistence type="inferred from homology"/>
<dbReference type="EMBL" id="UFQT01002631">
    <property type="protein sequence ID" value="SSX33817.1"/>
    <property type="molecule type" value="Genomic_DNA"/>
</dbReference>
<dbReference type="Gene3D" id="2.120.10.30">
    <property type="entry name" value="TolB, C-terminal domain"/>
    <property type="match status" value="2"/>
</dbReference>
<protein>
    <submittedName>
        <fullName evidence="8">CSON006985 protein</fullName>
    </submittedName>
</protein>
<dbReference type="GO" id="GO:0005576">
    <property type="term" value="C:extracellular region"/>
    <property type="evidence" value="ECO:0007669"/>
    <property type="project" value="UniProtKB-SubCell"/>
</dbReference>
<gene>
    <name evidence="8" type="primary">CSON006985</name>
</gene>
<evidence type="ECO:0000256" key="6">
    <source>
        <dbReference type="SAM" id="Phobius"/>
    </source>
</evidence>
<evidence type="ECO:0000256" key="2">
    <source>
        <dbReference type="ARBA" id="ARBA00009127"/>
    </source>
</evidence>
<evidence type="ECO:0000313" key="8">
    <source>
        <dbReference type="EMBL" id="SSX33817.1"/>
    </source>
</evidence>
<name>A0A336MZI1_CULSO</name>
<evidence type="ECO:0000256" key="3">
    <source>
        <dbReference type="ARBA" id="ARBA00022525"/>
    </source>
</evidence>
<organism evidence="8">
    <name type="scientific">Culicoides sonorensis</name>
    <name type="common">Biting midge</name>
    <dbReference type="NCBI Taxonomy" id="179676"/>
    <lineage>
        <taxon>Eukaryota</taxon>
        <taxon>Metazoa</taxon>
        <taxon>Ecdysozoa</taxon>
        <taxon>Arthropoda</taxon>
        <taxon>Hexapoda</taxon>
        <taxon>Insecta</taxon>
        <taxon>Pterygota</taxon>
        <taxon>Neoptera</taxon>
        <taxon>Endopterygota</taxon>
        <taxon>Diptera</taxon>
        <taxon>Nematocera</taxon>
        <taxon>Chironomoidea</taxon>
        <taxon>Ceratopogonidae</taxon>
        <taxon>Ceratopogoninae</taxon>
        <taxon>Culicoides</taxon>
        <taxon>Monoculicoides</taxon>
    </lineage>
</organism>
<comment type="subcellular location">
    <subcellularLocation>
        <location evidence="1">Secreted</location>
    </subcellularLocation>
</comment>
<evidence type="ECO:0000256" key="7">
    <source>
        <dbReference type="SAM" id="SignalP"/>
    </source>
</evidence>
<keyword evidence="5" id="KW-0175">Coiled coil</keyword>
<feature type="chain" id="PRO_5016284084" evidence="7">
    <location>
        <begin position="27"/>
        <end position="581"/>
    </location>
</feature>
<evidence type="ECO:0000256" key="5">
    <source>
        <dbReference type="SAM" id="Coils"/>
    </source>
</evidence>
<feature type="signal peptide" evidence="7">
    <location>
        <begin position="1"/>
        <end position="26"/>
    </location>
</feature>
<keyword evidence="4 7" id="KW-0732">Signal</keyword>
<comment type="similarity">
    <text evidence="2">Belongs to the major royal jelly protein family.</text>
</comment>
<accession>A0A336MZI1</accession>
<dbReference type="PANTHER" id="PTHR10009:SF12">
    <property type="entry name" value="LD43175P"/>
    <property type="match status" value="1"/>
</dbReference>
<keyword evidence="3" id="KW-0964">Secreted</keyword>
<dbReference type="VEuPathDB" id="VectorBase:CSON006985"/>
<keyword evidence="6" id="KW-1133">Transmembrane helix</keyword>
<dbReference type="InterPro" id="IPR017996">
    <property type="entry name" value="MRJP/yellow-related"/>
</dbReference>
<keyword evidence="6" id="KW-0472">Membrane</keyword>
<dbReference type="SUPFAM" id="SSF101898">
    <property type="entry name" value="NHL repeat"/>
    <property type="match status" value="1"/>
</dbReference>
<feature type="coiled-coil region" evidence="5">
    <location>
        <begin position="137"/>
        <end position="171"/>
    </location>
</feature>
<dbReference type="OMA" id="CENTYAY"/>
<dbReference type="PANTHER" id="PTHR10009">
    <property type="entry name" value="PROTEIN YELLOW-RELATED"/>
    <property type="match status" value="1"/>
</dbReference>
<feature type="transmembrane region" description="Helical" evidence="6">
    <location>
        <begin position="562"/>
        <end position="580"/>
    </location>
</feature>
<dbReference type="AlphaFoldDB" id="A0A336MZI1"/>
<evidence type="ECO:0000256" key="4">
    <source>
        <dbReference type="ARBA" id="ARBA00022729"/>
    </source>
</evidence>
<dbReference type="InterPro" id="IPR011042">
    <property type="entry name" value="6-blade_b-propeller_TolB-like"/>
</dbReference>
<evidence type="ECO:0000256" key="1">
    <source>
        <dbReference type="ARBA" id="ARBA00004613"/>
    </source>
</evidence>
<dbReference type="Pfam" id="PF03022">
    <property type="entry name" value="MRJP"/>
    <property type="match status" value="1"/>
</dbReference>
<reference evidence="8" key="1">
    <citation type="submission" date="2018-07" db="EMBL/GenBank/DDBJ databases">
        <authorList>
            <person name="Quirk P.G."/>
            <person name="Krulwich T.A."/>
        </authorList>
    </citation>
    <scope>NUCLEOTIDE SEQUENCE</scope>
</reference>
<keyword evidence="6" id="KW-0812">Transmembrane</keyword>
<sequence>MAHVTTFHVFIILSSLSLFLLNYVSCNDNLQIAYQWKQIDFEFRNDQDRQEAVENGTFIPANIIPMGLEVYKNRLFMTMPRWKTGVPATLAYIDLNEQRDVSHLETKTEPGTSLENYPELWKNTYINYVRWHSNQQVNFFRSLAERYQNENNELKRQLAECKSREKSVRIEGFDEEKDSEKMLESNDDEDVVDEEFVSFLEITAKHRMERHNNTTQSPKLKPYPSWSAHSYEPRELVSPFRIRADQCGRLWVIDSGFNNLLPEEDRVAIRNPSLVVYDLHNDNLLRRYEFPSDQVKNDSLFANIAVEDDDCENTFAYVTDIFNPALLVYSWKQQSSWRVHHHYFHPDPLAGNYSIGNISFHWDDGLFGIALSKPQSDGYPTLYFHPLSSTNEFSVSTKFLRNETAATNQQEIFNEFKTLGTRGPNGQSAVSFLDKITGVLFYTLPNLNAIACWRTNSKTKTYTIKSQGRVFMSPVDMSFPNDIKVDDQDRLWVLSNKLHIFMYSELNPNDVNFRILTATVKDAIEHTACDTKTKPLTEIIDRLGGILRPSTTIPPAQGAANTSFNLSIISTIITIFICLIK</sequence>